<dbReference type="InterPro" id="IPR016454">
    <property type="entry name" value="Cysteine_dSase"/>
</dbReference>
<dbReference type="EMBL" id="PEXU01000047">
    <property type="protein sequence ID" value="PIS42344.1"/>
    <property type="molecule type" value="Genomic_DNA"/>
</dbReference>
<dbReference type="GO" id="GO:0030170">
    <property type="term" value="F:pyridoxal phosphate binding"/>
    <property type="evidence" value="ECO:0007669"/>
    <property type="project" value="UniProtKB-UniRule"/>
</dbReference>
<dbReference type="EC" id="2.8.1.7" evidence="3 8"/>
<dbReference type="PANTHER" id="PTHR43586">
    <property type="entry name" value="CYSTEINE DESULFURASE"/>
    <property type="match status" value="1"/>
</dbReference>
<dbReference type="SUPFAM" id="SSF53383">
    <property type="entry name" value="PLP-dependent transferases"/>
    <property type="match status" value="1"/>
</dbReference>
<keyword evidence="4 8" id="KW-0808">Transferase</keyword>
<evidence type="ECO:0000256" key="1">
    <source>
        <dbReference type="ARBA" id="ARBA00001933"/>
    </source>
</evidence>
<dbReference type="GO" id="GO:0031071">
    <property type="term" value="F:cysteine desulfurase activity"/>
    <property type="evidence" value="ECO:0007669"/>
    <property type="project" value="UniProtKB-UniRule"/>
</dbReference>
<dbReference type="PROSITE" id="PS00595">
    <property type="entry name" value="AA_TRANSFER_CLASS_5"/>
    <property type="match status" value="1"/>
</dbReference>
<feature type="domain" description="Aminotransferase class V" evidence="9">
    <location>
        <begin position="24"/>
        <end position="395"/>
    </location>
</feature>
<dbReference type="GO" id="GO:0006534">
    <property type="term" value="P:cysteine metabolic process"/>
    <property type="evidence" value="ECO:0007669"/>
    <property type="project" value="UniProtKB-UniRule"/>
</dbReference>
<dbReference type="Gene3D" id="3.90.1150.10">
    <property type="entry name" value="Aspartate Aminotransferase, domain 1"/>
    <property type="match status" value="1"/>
</dbReference>
<dbReference type="InterPro" id="IPR000192">
    <property type="entry name" value="Aminotrans_V_dom"/>
</dbReference>
<evidence type="ECO:0000256" key="3">
    <source>
        <dbReference type="ARBA" id="ARBA00012239"/>
    </source>
</evidence>
<name>A0A2H0YV34_9BACT</name>
<evidence type="ECO:0000313" key="11">
    <source>
        <dbReference type="Proteomes" id="UP000231542"/>
    </source>
</evidence>
<evidence type="ECO:0000256" key="6">
    <source>
        <dbReference type="ARBA" id="ARBA00050776"/>
    </source>
</evidence>
<accession>A0A2H0YV34</accession>
<evidence type="ECO:0000256" key="5">
    <source>
        <dbReference type="ARBA" id="ARBA00022898"/>
    </source>
</evidence>
<comment type="caution">
    <text evidence="10">The sequence shown here is derived from an EMBL/GenBank/DDBJ whole genome shotgun (WGS) entry which is preliminary data.</text>
</comment>
<dbReference type="Gene3D" id="3.40.640.10">
    <property type="entry name" value="Type I PLP-dependent aspartate aminotransferase-like (Major domain)"/>
    <property type="match status" value="1"/>
</dbReference>
<dbReference type="InterPro" id="IPR020578">
    <property type="entry name" value="Aminotrans_V_PyrdxlP_BS"/>
</dbReference>
<dbReference type="PANTHER" id="PTHR43586:SF8">
    <property type="entry name" value="CYSTEINE DESULFURASE 1, CHLOROPLASTIC"/>
    <property type="match status" value="1"/>
</dbReference>
<dbReference type="NCBIfam" id="TIGR01979">
    <property type="entry name" value="sufS"/>
    <property type="match status" value="1"/>
</dbReference>
<dbReference type="PIRSF" id="PIRSF005572">
    <property type="entry name" value="NifS"/>
    <property type="match status" value="1"/>
</dbReference>
<keyword evidence="5 8" id="KW-0663">Pyridoxal phosphate</keyword>
<sequence length="407" mass="45225">MIDAAKIKKDFPLLNQKMNGQPLVYLDSAATSQKPQAVIDAIKDFYERHNANIHRGIYRLSEEATELYEGAREKVQKFIRAKETKEIIFTRGTTESINLVAYSWGRQNIEKGDEIIVTEMEHHSNLIPWQLLAKEKEAVLKFIPIDDEGRLKITKLDSLLNKKTRLLAITHVSNVLGVVNPLKEIITKAHSNGTRVLVDGAQAVPHLSVDVSELDCDFYAFSGHKMLGPTGIGVLHGKRELLEAMPPFMGGGEMIKEVTKEGATWNELPTKFEAGTMPIAQVVSLGTAIDYLNGIGMENIWQHEQMLIAYALEKVTAIPGVKIYGPLKPKDKGGVLSFNIGEIHPHDIASIFDEEGIAIRAGHHCAQVLHRRLGIPATVRASFYLYTDQSDIDKLIGAIKKAKQLLL</sequence>
<organism evidence="10 11">
    <name type="scientific">Candidatus Kerfeldbacteria bacterium CG08_land_8_20_14_0_20_40_16</name>
    <dbReference type="NCBI Taxonomy" id="2014244"/>
    <lineage>
        <taxon>Bacteria</taxon>
        <taxon>Candidatus Kerfeldiibacteriota</taxon>
    </lineage>
</organism>
<reference evidence="10 11" key="1">
    <citation type="submission" date="2017-09" db="EMBL/GenBank/DDBJ databases">
        <title>Depth-based differentiation of microbial function through sediment-hosted aquifers and enrichment of novel symbionts in the deep terrestrial subsurface.</title>
        <authorList>
            <person name="Probst A.J."/>
            <person name="Ladd B."/>
            <person name="Jarett J.K."/>
            <person name="Geller-Mcgrath D.E."/>
            <person name="Sieber C.M."/>
            <person name="Emerson J.B."/>
            <person name="Anantharaman K."/>
            <person name="Thomas B.C."/>
            <person name="Malmstrom R."/>
            <person name="Stieglmeier M."/>
            <person name="Klingl A."/>
            <person name="Woyke T."/>
            <person name="Ryan C.M."/>
            <person name="Banfield J.F."/>
        </authorList>
    </citation>
    <scope>NUCLEOTIDE SEQUENCE [LARGE SCALE GENOMIC DNA]</scope>
    <source>
        <strain evidence="10">CG08_land_8_20_14_0_20_40_16</strain>
    </source>
</reference>
<dbReference type="InterPro" id="IPR015424">
    <property type="entry name" value="PyrdxlP-dep_Trfase"/>
</dbReference>
<dbReference type="CDD" id="cd06453">
    <property type="entry name" value="SufS_like"/>
    <property type="match status" value="1"/>
</dbReference>
<dbReference type="InterPro" id="IPR015422">
    <property type="entry name" value="PyrdxlP-dep_Trfase_small"/>
</dbReference>
<evidence type="ECO:0000256" key="4">
    <source>
        <dbReference type="ARBA" id="ARBA00022679"/>
    </source>
</evidence>
<gene>
    <name evidence="10" type="ORF">COT24_03935</name>
</gene>
<dbReference type="InterPro" id="IPR015421">
    <property type="entry name" value="PyrdxlP-dep_Trfase_major"/>
</dbReference>
<dbReference type="InterPro" id="IPR010970">
    <property type="entry name" value="Cys_dSase_SufS"/>
</dbReference>
<evidence type="ECO:0000256" key="8">
    <source>
        <dbReference type="RuleBase" id="RU004506"/>
    </source>
</evidence>
<comment type="cofactor">
    <cofactor evidence="1 7">
        <name>pyridoxal 5'-phosphate</name>
        <dbReference type="ChEBI" id="CHEBI:597326"/>
    </cofactor>
</comment>
<comment type="catalytic activity">
    <reaction evidence="6 8">
        <text>(sulfur carrier)-H + L-cysteine = (sulfur carrier)-SH + L-alanine</text>
        <dbReference type="Rhea" id="RHEA:43892"/>
        <dbReference type="Rhea" id="RHEA-COMP:14737"/>
        <dbReference type="Rhea" id="RHEA-COMP:14739"/>
        <dbReference type="ChEBI" id="CHEBI:29917"/>
        <dbReference type="ChEBI" id="CHEBI:35235"/>
        <dbReference type="ChEBI" id="CHEBI:57972"/>
        <dbReference type="ChEBI" id="CHEBI:64428"/>
        <dbReference type="EC" id="2.8.1.7"/>
    </reaction>
</comment>
<protein>
    <recommendedName>
        <fullName evidence="3 8">Cysteine desulfurase</fullName>
        <ecNumber evidence="3 8">2.8.1.7</ecNumber>
    </recommendedName>
</protein>
<comment type="similarity">
    <text evidence="2 8">Belongs to the class-V pyridoxal-phosphate-dependent aminotransferase family. Csd subfamily.</text>
</comment>
<dbReference type="AlphaFoldDB" id="A0A2H0YV34"/>
<comment type="function">
    <text evidence="8">Catalyzes the removal of elemental sulfur and selenium atoms from L-cysteine, L-cystine, L-selenocysteine, and L-selenocystine to produce L-alanine.</text>
</comment>
<evidence type="ECO:0000256" key="2">
    <source>
        <dbReference type="ARBA" id="ARBA00010447"/>
    </source>
</evidence>
<evidence type="ECO:0000313" key="10">
    <source>
        <dbReference type="EMBL" id="PIS42344.1"/>
    </source>
</evidence>
<proteinExistence type="inferred from homology"/>
<evidence type="ECO:0000256" key="7">
    <source>
        <dbReference type="RuleBase" id="RU004504"/>
    </source>
</evidence>
<evidence type="ECO:0000259" key="9">
    <source>
        <dbReference type="Pfam" id="PF00266"/>
    </source>
</evidence>
<dbReference type="Proteomes" id="UP000231542">
    <property type="component" value="Unassembled WGS sequence"/>
</dbReference>
<dbReference type="Pfam" id="PF00266">
    <property type="entry name" value="Aminotran_5"/>
    <property type="match status" value="1"/>
</dbReference>